<dbReference type="SMART" id="SM00213">
    <property type="entry name" value="UBQ"/>
    <property type="match status" value="1"/>
</dbReference>
<dbReference type="EMBL" id="KB199650">
    <property type="protein sequence ID" value="ESP05639.1"/>
    <property type="molecule type" value="Genomic_DNA"/>
</dbReference>
<dbReference type="GO" id="GO:0006511">
    <property type="term" value="P:ubiquitin-dependent protein catabolic process"/>
    <property type="evidence" value="ECO:0007669"/>
    <property type="project" value="TreeGrafter"/>
</dbReference>
<dbReference type="GO" id="GO:0005829">
    <property type="term" value="C:cytosol"/>
    <property type="evidence" value="ECO:0007669"/>
    <property type="project" value="TreeGrafter"/>
</dbReference>
<dbReference type="OMA" id="QILIGWA"/>
<sequence>MAVVNVCNRILPGKSEKFQLNTVNLADSVKKLKEDVLDAVKTDQRNIELVYCGQKLKDDDKIEQYGIKSGSTIYALSKPNFQESEVINQLPEKEIIVTINSAIRKPAYHQIVQRILNDPKKMNELISNNPGLVSDPAVISMLVDVGLLVSLIQPSNLSKLLSRHPVFGPVAMSIATTVNEEAGKEGATASSAGTYSIDQMSDEEDEAGVGMRSQNRPGITASQLAAAIMQAQGSESSAATSGTSGGSSQSSSSITEQFFQQAMLSAQQASVSTEAVQQMRDMGITDETRARRALVQTGGDVNAAVELIFDEGLL</sequence>
<dbReference type="PROSITE" id="PS50030">
    <property type="entry name" value="UBA"/>
    <property type="match status" value="1"/>
</dbReference>
<feature type="domain" description="Ubiquitin-like" evidence="3">
    <location>
        <begin position="4"/>
        <end position="78"/>
    </location>
</feature>
<evidence type="ECO:0000256" key="1">
    <source>
        <dbReference type="SAM" id="MobiDB-lite"/>
    </source>
</evidence>
<dbReference type="GO" id="GO:0031593">
    <property type="term" value="F:polyubiquitin modification-dependent protein binding"/>
    <property type="evidence" value="ECO:0007669"/>
    <property type="project" value="TreeGrafter"/>
</dbReference>
<keyword evidence="5" id="KW-1185">Reference proteome</keyword>
<dbReference type="KEGG" id="lgi:LOTGIDRAFT_228134"/>
<evidence type="ECO:0000313" key="4">
    <source>
        <dbReference type="EMBL" id="ESP05639.1"/>
    </source>
</evidence>
<accession>V4AN91</accession>
<dbReference type="RefSeq" id="XP_009044184.1">
    <property type="nucleotide sequence ID" value="XM_009045936.1"/>
</dbReference>
<protein>
    <recommendedName>
        <fullName evidence="6">Ubiquitin-like protein 7</fullName>
    </recommendedName>
</protein>
<dbReference type="Proteomes" id="UP000030746">
    <property type="component" value="Unassembled WGS sequence"/>
</dbReference>
<dbReference type="InterPro" id="IPR000626">
    <property type="entry name" value="Ubiquitin-like_dom"/>
</dbReference>
<dbReference type="Gene3D" id="1.10.8.10">
    <property type="entry name" value="DNA helicase RuvA subunit, C-terminal domain"/>
    <property type="match status" value="1"/>
</dbReference>
<dbReference type="Gene3D" id="3.10.20.90">
    <property type="entry name" value="Phosphatidylinositol 3-kinase Catalytic Subunit, Chain A, domain 1"/>
    <property type="match status" value="1"/>
</dbReference>
<dbReference type="Pfam" id="PF00240">
    <property type="entry name" value="ubiquitin"/>
    <property type="match status" value="1"/>
</dbReference>
<dbReference type="SUPFAM" id="SSF46934">
    <property type="entry name" value="UBA-like"/>
    <property type="match status" value="1"/>
</dbReference>
<dbReference type="PANTHER" id="PTHR10677">
    <property type="entry name" value="UBIQUILIN"/>
    <property type="match status" value="1"/>
</dbReference>
<dbReference type="OrthoDB" id="10016665at2759"/>
<dbReference type="CDD" id="cd17039">
    <property type="entry name" value="Ubl_ubiquitin_like"/>
    <property type="match status" value="1"/>
</dbReference>
<dbReference type="PROSITE" id="PS50053">
    <property type="entry name" value="UBIQUITIN_2"/>
    <property type="match status" value="1"/>
</dbReference>
<evidence type="ECO:0000313" key="5">
    <source>
        <dbReference type="Proteomes" id="UP000030746"/>
    </source>
</evidence>
<evidence type="ECO:0008006" key="6">
    <source>
        <dbReference type="Google" id="ProtNLM"/>
    </source>
</evidence>
<dbReference type="InterPro" id="IPR047878">
    <property type="entry name" value="UBL7_UBA"/>
</dbReference>
<dbReference type="STRING" id="225164.V4AN91"/>
<dbReference type="InterPro" id="IPR029071">
    <property type="entry name" value="Ubiquitin-like_domsf"/>
</dbReference>
<organism evidence="4 5">
    <name type="scientific">Lottia gigantea</name>
    <name type="common">Giant owl limpet</name>
    <dbReference type="NCBI Taxonomy" id="225164"/>
    <lineage>
        <taxon>Eukaryota</taxon>
        <taxon>Metazoa</taxon>
        <taxon>Spiralia</taxon>
        <taxon>Lophotrochozoa</taxon>
        <taxon>Mollusca</taxon>
        <taxon>Gastropoda</taxon>
        <taxon>Patellogastropoda</taxon>
        <taxon>Lottioidea</taxon>
        <taxon>Lottiidae</taxon>
        <taxon>Lottia</taxon>
    </lineage>
</organism>
<dbReference type="SUPFAM" id="SSF54236">
    <property type="entry name" value="Ubiquitin-like"/>
    <property type="match status" value="1"/>
</dbReference>
<dbReference type="AlphaFoldDB" id="V4AN91"/>
<feature type="domain" description="UBA" evidence="2">
    <location>
        <begin position="270"/>
        <end position="311"/>
    </location>
</feature>
<dbReference type="GeneID" id="20247553"/>
<dbReference type="InterPro" id="IPR009060">
    <property type="entry name" value="UBA-like_sf"/>
</dbReference>
<dbReference type="PANTHER" id="PTHR10677:SF25">
    <property type="entry name" value="UBIQUITIN-LIKE PROTEIN 7"/>
    <property type="match status" value="1"/>
</dbReference>
<dbReference type="CDD" id="cd14326">
    <property type="entry name" value="UBA_UBL7"/>
    <property type="match status" value="1"/>
</dbReference>
<proteinExistence type="predicted"/>
<reference evidence="4 5" key="1">
    <citation type="journal article" date="2013" name="Nature">
        <title>Insights into bilaterian evolution from three spiralian genomes.</title>
        <authorList>
            <person name="Simakov O."/>
            <person name="Marletaz F."/>
            <person name="Cho S.J."/>
            <person name="Edsinger-Gonzales E."/>
            <person name="Havlak P."/>
            <person name="Hellsten U."/>
            <person name="Kuo D.H."/>
            <person name="Larsson T."/>
            <person name="Lv J."/>
            <person name="Arendt D."/>
            <person name="Savage R."/>
            <person name="Osoegawa K."/>
            <person name="de Jong P."/>
            <person name="Grimwood J."/>
            <person name="Chapman J.A."/>
            <person name="Shapiro H."/>
            <person name="Aerts A."/>
            <person name="Otillar R.P."/>
            <person name="Terry A.Y."/>
            <person name="Boore J.L."/>
            <person name="Grigoriev I.V."/>
            <person name="Lindberg D.R."/>
            <person name="Seaver E.C."/>
            <person name="Weisblat D.A."/>
            <person name="Putnam N.H."/>
            <person name="Rokhsar D.S."/>
        </authorList>
    </citation>
    <scope>NUCLEOTIDE SEQUENCE [LARGE SCALE GENOMIC DNA]</scope>
</reference>
<dbReference type="HOGENOM" id="CLU_036815_2_0_1"/>
<dbReference type="Pfam" id="PF00627">
    <property type="entry name" value="UBA"/>
    <property type="match status" value="1"/>
</dbReference>
<dbReference type="InterPro" id="IPR015496">
    <property type="entry name" value="Ubiquilin"/>
</dbReference>
<feature type="region of interest" description="Disordered" evidence="1">
    <location>
        <begin position="232"/>
        <end position="254"/>
    </location>
</feature>
<dbReference type="InterPro" id="IPR015940">
    <property type="entry name" value="UBA"/>
</dbReference>
<gene>
    <name evidence="4" type="ORF">LOTGIDRAFT_228134</name>
</gene>
<name>V4AN91_LOTGI</name>
<evidence type="ECO:0000259" key="2">
    <source>
        <dbReference type="PROSITE" id="PS50030"/>
    </source>
</evidence>
<evidence type="ECO:0000259" key="3">
    <source>
        <dbReference type="PROSITE" id="PS50053"/>
    </source>
</evidence>
<dbReference type="SMART" id="SM00165">
    <property type="entry name" value="UBA"/>
    <property type="match status" value="1"/>
</dbReference>
<dbReference type="CTD" id="20247553"/>